<evidence type="ECO:0000256" key="4">
    <source>
        <dbReference type="RuleBase" id="RU361185"/>
    </source>
</evidence>
<dbReference type="Pfam" id="PF21365">
    <property type="entry name" value="Glyco_hydro_31_3rd"/>
    <property type="match status" value="1"/>
</dbReference>
<dbReference type="OrthoDB" id="176168at2"/>
<dbReference type="InterPro" id="IPR025887">
    <property type="entry name" value="Glyco_hydro_31_N_dom"/>
</dbReference>
<dbReference type="EMBL" id="FNZH01000004">
    <property type="protein sequence ID" value="SEJ50197.1"/>
    <property type="molecule type" value="Genomic_DNA"/>
</dbReference>
<dbReference type="InterPro" id="IPR013780">
    <property type="entry name" value="Glyco_hydro_b"/>
</dbReference>
<dbReference type="PANTHER" id="PTHR22762">
    <property type="entry name" value="ALPHA-GLUCOSIDASE"/>
    <property type="match status" value="1"/>
</dbReference>
<evidence type="ECO:0000259" key="7">
    <source>
        <dbReference type="Pfam" id="PF17137"/>
    </source>
</evidence>
<evidence type="ECO:0000256" key="3">
    <source>
        <dbReference type="ARBA" id="ARBA00023295"/>
    </source>
</evidence>
<dbReference type="Gene3D" id="2.60.40.1760">
    <property type="entry name" value="glycosyl hydrolase (family 31)"/>
    <property type="match status" value="1"/>
</dbReference>
<evidence type="ECO:0000256" key="2">
    <source>
        <dbReference type="ARBA" id="ARBA00022801"/>
    </source>
</evidence>
<protein>
    <submittedName>
        <fullName evidence="9">Alpha-glucosidase</fullName>
    </submittedName>
</protein>
<dbReference type="InterPro" id="IPR033403">
    <property type="entry name" value="DUF5110"/>
</dbReference>
<dbReference type="Pfam" id="PF01055">
    <property type="entry name" value="Glyco_hydro_31_2nd"/>
    <property type="match status" value="1"/>
</dbReference>
<evidence type="ECO:0000313" key="9">
    <source>
        <dbReference type="EMBL" id="SEJ50197.1"/>
    </source>
</evidence>
<dbReference type="AlphaFoldDB" id="A0A1H6ZFE2"/>
<keyword evidence="3 4" id="KW-0326">Glycosidase</keyword>
<evidence type="ECO:0000313" key="10">
    <source>
        <dbReference type="Proteomes" id="UP000199403"/>
    </source>
</evidence>
<dbReference type="GO" id="GO:0005975">
    <property type="term" value="P:carbohydrate metabolic process"/>
    <property type="evidence" value="ECO:0007669"/>
    <property type="project" value="InterPro"/>
</dbReference>
<dbReference type="InterPro" id="IPR011013">
    <property type="entry name" value="Gal_mutarotase_sf_dom"/>
</dbReference>
<sequence length="806" mass="90448">MKKTSSLPLVPGKVRSHHLSPTGIDGTTANARFEIQVFRENTFRVRVSNQKAWQANPYSVAIGPEENCFEFEEDADYLVLKTSKLQLWIGKGNLSMVFKTPSGEVISEEDPDFGINWLGTEVSSYKKLQEWEKFIGLGEKNGGLNRYGQTYTHWNTDHFAYGTDDDPLYCSIPFYMGLHHGIAYGVFFDNPHRTTFNFGAGNNRYSYFSAEDGDLDYYFFHDTSLPAILSAYTHLTGPPPLPPRWALGYQQCRYSYYPDKDVIRLAETFRDKAIPGDVIYLDIHHMDAYKVFTFDEARFPDPAGMIRQLKKLGFRVVVILDPGIKADTSYASFAEGSAKGLFVSYPGGKPYEGQVWPGWCTFPDFTLPEARTWWGQALKFYTELGVDGFWTDMNEPATWGQTLPNVVQFDFEGAGASHRKARNVYGMQMARSTREGQEKQRPDNRPFVLTRSGFAGVQRYAAIWTGDNVSSDAHMLAGVRLVNSLGLSGVPFAGYDIGGFVGNCTPELFARWISIAAFCPLFRAHTMINSHASEPWSFGEEVEAIARNYIRLRYKLMPAIYAAFYASHTSGLPVAKSLALAYPFDDRIYHGAYDSQYLFCENLLVVPVQSHQSLTKLYLPEGDWYHLFSGKKQSGAREIFWECPLNYLPVFVAAGAIVPMQSVTQHATDAHDGRIKLHIFQGKGVWQQLIYEDDGSSNAYLTGSWARRTVQMDHDHGLLEIGALQGNFPSSYTQAKIYFHGFSDQVAEVGGKRVKLDVGNIAFLDEIAEFDPLPSGDHDFQICASVPNLTLNLDASAQTVRLKGIG</sequence>
<dbReference type="Pfam" id="PF13802">
    <property type="entry name" value="Gal_mutarotas_2"/>
    <property type="match status" value="1"/>
</dbReference>
<dbReference type="CDD" id="cd06604">
    <property type="entry name" value="GH31_glucosidase_II_MalA"/>
    <property type="match status" value="1"/>
</dbReference>
<dbReference type="Gene3D" id="2.60.40.1180">
    <property type="entry name" value="Golgi alpha-mannosidase II"/>
    <property type="match status" value="2"/>
</dbReference>
<evidence type="ECO:0000256" key="1">
    <source>
        <dbReference type="ARBA" id="ARBA00007806"/>
    </source>
</evidence>
<dbReference type="Proteomes" id="UP000199403">
    <property type="component" value="Unassembled WGS sequence"/>
</dbReference>
<dbReference type="GO" id="GO:0004553">
    <property type="term" value="F:hydrolase activity, hydrolyzing O-glycosyl compounds"/>
    <property type="evidence" value="ECO:0007669"/>
    <property type="project" value="InterPro"/>
</dbReference>
<comment type="similarity">
    <text evidence="1 4">Belongs to the glycosyl hydrolase 31 family.</text>
</comment>
<name>A0A1H6ZFE2_9BACT</name>
<dbReference type="SUPFAM" id="SSF51011">
    <property type="entry name" value="Glycosyl hydrolase domain"/>
    <property type="match status" value="1"/>
</dbReference>
<dbReference type="CDD" id="cd14752">
    <property type="entry name" value="GH31_N"/>
    <property type="match status" value="1"/>
</dbReference>
<keyword evidence="10" id="KW-1185">Reference proteome</keyword>
<accession>A0A1H6ZFE2</accession>
<dbReference type="GO" id="GO:0030246">
    <property type="term" value="F:carbohydrate binding"/>
    <property type="evidence" value="ECO:0007669"/>
    <property type="project" value="InterPro"/>
</dbReference>
<feature type="domain" description="Glycosyl hydrolase family 31 C-terminal" evidence="8">
    <location>
        <begin position="571"/>
        <end position="658"/>
    </location>
</feature>
<evidence type="ECO:0000259" key="8">
    <source>
        <dbReference type="Pfam" id="PF21365"/>
    </source>
</evidence>
<dbReference type="SUPFAM" id="SSF74650">
    <property type="entry name" value="Galactose mutarotase-like"/>
    <property type="match status" value="1"/>
</dbReference>
<gene>
    <name evidence="9" type="ORF">SAMN05192553_104328</name>
</gene>
<evidence type="ECO:0000259" key="5">
    <source>
        <dbReference type="Pfam" id="PF01055"/>
    </source>
</evidence>
<dbReference type="Gene3D" id="3.20.20.80">
    <property type="entry name" value="Glycosidases"/>
    <property type="match status" value="1"/>
</dbReference>
<feature type="domain" description="Glycoside hydrolase family 31 N-terminal" evidence="6">
    <location>
        <begin position="33"/>
        <end position="196"/>
    </location>
</feature>
<dbReference type="STRING" id="1416801.SAMN05192553_104328"/>
<dbReference type="InterPro" id="IPR030458">
    <property type="entry name" value="Glyco_hydro_31_AS"/>
</dbReference>
<dbReference type="Pfam" id="PF17137">
    <property type="entry name" value="DUF5110"/>
    <property type="match status" value="1"/>
</dbReference>
<dbReference type="RefSeq" id="WP_092175696.1">
    <property type="nucleotide sequence ID" value="NZ_FNZH01000004.1"/>
</dbReference>
<dbReference type="InterPro" id="IPR017853">
    <property type="entry name" value="GH"/>
</dbReference>
<dbReference type="InterPro" id="IPR048395">
    <property type="entry name" value="Glyco_hydro_31_C"/>
</dbReference>
<reference evidence="10" key="1">
    <citation type="submission" date="2016-10" db="EMBL/GenBank/DDBJ databases">
        <authorList>
            <person name="Varghese N."/>
            <person name="Submissions S."/>
        </authorList>
    </citation>
    <scope>NUCLEOTIDE SEQUENCE [LARGE SCALE GENOMIC DNA]</scope>
    <source>
        <strain evidence="10">IBRC-M 10761</strain>
    </source>
</reference>
<feature type="domain" description="DUF5110" evidence="7">
    <location>
        <begin position="675"/>
        <end position="741"/>
    </location>
</feature>
<evidence type="ECO:0000259" key="6">
    <source>
        <dbReference type="Pfam" id="PF13802"/>
    </source>
</evidence>
<dbReference type="InterPro" id="IPR000322">
    <property type="entry name" value="Glyco_hydro_31_TIM"/>
</dbReference>
<feature type="domain" description="Glycoside hydrolase family 31 TIM barrel" evidence="5">
    <location>
        <begin position="239"/>
        <end position="562"/>
    </location>
</feature>
<dbReference type="PROSITE" id="PS00129">
    <property type="entry name" value="GLYCOSYL_HYDROL_F31_1"/>
    <property type="match status" value="1"/>
</dbReference>
<keyword evidence="2 4" id="KW-0378">Hydrolase</keyword>
<dbReference type="PANTHER" id="PTHR22762:SF120">
    <property type="entry name" value="HETEROGLYCAN GLUCOSIDASE 1"/>
    <property type="match status" value="1"/>
</dbReference>
<organism evidence="9 10">
    <name type="scientific">Cyclobacterium xiamenense</name>
    <dbReference type="NCBI Taxonomy" id="1297121"/>
    <lineage>
        <taxon>Bacteria</taxon>
        <taxon>Pseudomonadati</taxon>
        <taxon>Bacteroidota</taxon>
        <taxon>Cytophagia</taxon>
        <taxon>Cytophagales</taxon>
        <taxon>Cyclobacteriaceae</taxon>
        <taxon>Cyclobacterium</taxon>
    </lineage>
</organism>
<dbReference type="SUPFAM" id="SSF51445">
    <property type="entry name" value="(Trans)glycosidases"/>
    <property type="match status" value="1"/>
</dbReference>
<proteinExistence type="inferred from homology"/>